<keyword evidence="5 8" id="KW-0378">Hydrolase</keyword>
<comment type="similarity">
    <text evidence="7 8">Belongs to the PINc/VapC protein family.</text>
</comment>
<dbReference type="SMART" id="SM00670">
    <property type="entry name" value="PINc"/>
    <property type="match status" value="1"/>
</dbReference>
<keyword evidence="8" id="KW-0800">Toxin</keyword>
<comment type="cofactor">
    <cofactor evidence="1 8">
        <name>Mg(2+)</name>
        <dbReference type="ChEBI" id="CHEBI:18420"/>
    </cofactor>
</comment>
<dbReference type="InterPro" id="IPR050556">
    <property type="entry name" value="Type_II_TA_system_RNase"/>
</dbReference>
<dbReference type="GO" id="GO:0090729">
    <property type="term" value="F:toxin activity"/>
    <property type="evidence" value="ECO:0007669"/>
    <property type="project" value="UniProtKB-KW"/>
</dbReference>
<dbReference type="PANTHER" id="PTHR33653:SF1">
    <property type="entry name" value="RIBONUCLEASE VAPC2"/>
    <property type="match status" value="1"/>
</dbReference>
<dbReference type="InterPro" id="IPR002716">
    <property type="entry name" value="PIN_dom"/>
</dbReference>
<feature type="binding site" evidence="8">
    <location>
        <position position="8"/>
    </location>
    <ligand>
        <name>Mg(2+)</name>
        <dbReference type="ChEBI" id="CHEBI:18420"/>
    </ligand>
</feature>
<comment type="function">
    <text evidence="8">Toxic component of a toxin-antitoxin (TA) system. An RNase.</text>
</comment>
<evidence type="ECO:0000256" key="2">
    <source>
        <dbReference type="ARBA" id="ARBA00022649"/>
    </source>
</evidence>
<dbReference type="KEGG" id="orp:MOP44_08745"/>
<accession>A0A9J7BW41</accession>
<dbReference type="InterPro" id="IPR029060">
    <property type="entry name" value="PIN-like_dom_sf"/>
</dbReference>
<dbReference type="GO" id="GO:0004540">
    <property type="term" value="F:RNA nuclease activity"/>
    <property type="evidence" value="ECO:0007669"/>
    <property type="project" value="InterPro"/>
</dbReference>
<dbReference type="RefSeq" id="WP_260795661.1">
    <property type="nucleotide sequence ID" value="NZ_CP093313.1"/>
</dbReference>
<evidence type="ECO:0000256" key="1">
    <source>
        <dbReference type="ARBA" id="ARBA00001946"/>
    </source>
</evidence>
<keyword evidence="2 8" id="KW-1277">Toxin-antitoxin system</keyword>
<feature type="binding site" evidence="8">
    <location>
        <position position="102"/>
    </location>
    <ligand>
        <name>Mg(2+)</name>
        <dbReference type="ChEBI" id="CHEBI:18420"/>
    </ligand>
</feature>
<evidence type="ECO:0000256" key="7">
    <source>
        <dbReference type="ARBA" id="ARBA00038093"/>
    </source>
</evidence>
<proteinExistence type="inferred from homology"/>
<dbReference type="PANTHER" id="PTHR33653">
    <property type="entry name" value="RIBONUCLEASE VAPC2"/>
    <property type="match status" value="1"/>
</dbReference>
<feature type="domain" description="PIN" evidence="9">
    <location>
        <begin position="3"/>
        <end position="125"/>
    </location>
</feature>
<evidence type="ECO:0000313" key="11">
    <source>
        <dbReference type="Proteomes" id="UP001059380"/>
    </source>
</evidence>
<dbReference type="AlphaFoldDB" id="A0A9J7BW41"/>
<dbReference type="GO" id="GO:0000287">
    <property type="term" value="F:magnesium ion binding"/>
    <property type="evidence" value="ECO:0007669"/>
    <property type="project" value="UniProtKB-UniRule"/>
</dbReference>
<sequence length="138" mass="14853">MAQRYVLDTNILSDLLKSPAGKVAQKIAGLAIAERESLATSIVVAAELRYGAAKSGSQILAERIEQLLGAIEVLPLEPDADGHYGIIRSQLEKTGTVIGANDLLIAAHVLAIDGILVTDNLREFKRVKGLRVENWLRA</sequence>
<dbReference type="CDD" id="cd18748">
    <property type="entry name" value="PIN_VapC4-5_FitB-like"/>
    <property type="match status" value="1"/>
</dbReference>
<keyword evidence="4 8" id="KW-0479">Metal-binding</keyword>
<evidence type="ECO:0000256" key="3">
    <source>
        <dbReference type="ARBA" id="ARBA00022722"/>
    </source>
</evidence>
<dbReference type="Proteomes" id="UP001059380">
    <property type="component" value="Chromosome"/>
</dbReference>
<gene>
    <name evidence="8" type="primary">vapC</name>
    <name evidence="10" type="ORF">MOP44_08745</name>
</gene>
<evidence type="ECO:0000259" key="9">
    <source>
        <dbReference type="SMART" id="SM00670"/>
    </source>
</evidence>
<keyword evidence="6 8" id="KW-0460">Magnesium</keyword>
<dbReference type="Pfam" id="PF01850">
    <property type="entry name" value="PIN"/>
    <property type="match status" value="1"/>
</dbReference>
<evidence type="ECO:0000256" key="5">
    <source>
        <dbReference type="ARBA" id="ARBA00022801"/>
    </source>
</evidence>
<keyword evidence="11" id="KW-1185">Reference proteome</keyword>
<keyword evidence="3 8" id="KW-0540">Nuclease</keyword>
<protein>
    <recommendedName>
        <fullName evidence="8">Ribonuclease VapC</fullName>
        <shortName evidence="8">RNase VapC</shortName>
        <ecNumber evidence="8">3.1.-.-</ecNumber>
    </recommendedName>
    <alternativeName>
        <fullName evidence="8">Toxin VapC</fullName>
    </alternativeName>
</protein>
<dbReference type="GO" id="GO:0016787">
    <property type="term" value="F:hydrolase activity"/>
    <property type="evidence" value="ECO:0007669"/>
    <property type="project" value="UniProtKB-KW"/>
</dbReference>
<evidence type="ECO:0000256" key="4">
    <source>
        <dbReference type="ARBA" id="ARBA00022723"/>
    </source>
</evidence>
<reference evidence="10" key="1">
    <citation type="submission" date="2021-04" db="EMBL/GenBank/DDBJ databases">
        <title>Phylogenetic analysis of Acidobacteriaceae.</title>
        <authorList>
            <person name="Qiu L."/>
            <person name="Zhang Q."/>
        </authorList>
    </citation>
    <scope>NUCLEOTIDE SEQUENCE</scope>
    <source>
        <strain evidence="10">DSM 25168</strain>
    </source>
</reference>
<dbReference type="InterPro" id="IPR022907">
    <property type="entry name" value="VapC_family"/>
</dbReference>
<dbReference type="EC" id="3.1.-.-" evidence="8"/>
<dbReference type="Gene3D" id="3.40.50.1010">
    <property type="entry name" value="5'-nuclease"/>
    <property type="match status" value="1"/>
</dbReference>
<dbReference type="EMBL" id="CP093313">
    <property type="protein sequence ID" value="UWZ86018.1"/>
    <property type="molecule type" value="Genomic_DNA"/>
</dbReference>
<evidence type="ECO:0000256" key="6">
    <source>
        <dbReference type="ARBA" id="ARBA00022842"/>
    </source>
</evidence>
<name>A0A9J7BW41_9BACT</name>
<organism evidence="10 11">
    <name type="scientific">Occallatibacter riparius</name>
    <dbReference type="NCBI Taxonomy" id="1002689"/>
    <lineage>
        <taxon>Bacteria</taxon>
        <taxon>Pseudomonadati</taxon>
        <taxon>Acidobacteriota</taxon>
        <taxon>Terriglobia</taxon>
        <taxon>Terriglobales</taxon>
        <taxon>Acidobacteriaceae</taxon>
        <taxon>Occallatibacter</taxon>
    </lineage>
</organism>
<dbReference type="SUPFAM" id="SSF88723">
    <property type="entry name" value="PIN domain-like"/>
    <property type="match status" value="1"/>
</dbReference>
<evidence type="ECO:0000256" key="8">
    <source>
        <dbReference type="HAMAP-Rule" id="MF_00265"/>
    </source>
</evidence>
<evidence type="ECO:0000313" key="10">
    <source>
        <dbReference type="EMBL" id="UWZ86018.1"/>
    </source>
</evidence>
<dbReference type="HAMAP" id="MF_00265">
    <property type="entry name" value="VapC_Nob1"/>
    <property type="match status" value="1"/>
</dbReference>